<dbReference type="PANTHER" id="PTHR33799:SF1">
    <property type="entry name" value="PTS SYSTEM MANNOSE-SPECIFIC EIIAB COMPONENT-RELATED"/>
    <property type="match status" value="1"/>
</dbReference>
<accession>A0AAE4I2Q0</accession>
<keyword evidence="1" id="KW-0808">Transferase</keyword>
<dbReference type="RefSeq" id="WP_067624782.1">
    <property type="nucleotide sequence ID" value="NZ_BAAAXL010000012.1"/>
</dbReference>
<dbReference type="AlphaFoldDB" id="A0AAE4I2Q0"/>
<organism evidence="3 4">
    <name type="scientific">Enterococcus pseudoavium</name>
    <dbReference type="NCBI Taxonomy" id="44007"/>
    <lineage>
        <taxon>Bacteria</taxon>
        <taxon>Bacillati</taxon>
        <taxon>Bacillota</taxon>
        <taxon>Bacilli</taxon>
        <taxon>Lactobacillales</taxon>
        <taxon>Enterococcaceae</taxon>
        <taxon>Enterococcus</taxon>
    </lineage>
</organism>
<dbReference type="InterPro" id="IPR051471">
    <property type="entry name" value="Bacterial_PTS_sugar_comp"/>
</dbReference>
<dbReference type="InterPro" id="IPR036662">
    <property type="entry name" value="PTS_EIIA_man-typ_sf"/>
</dbReference>
<reference evidence="3" key="1">
    <citation type="submission" date="2023-03" db="EMBL/GenBank/DDBJ databases">
        <authorList>
            <person name="Shen W."/>
            <person name="Cai J."/>
        </authorList>
    </citation>
    <scope>NUCLEOTIDE SEQUENCE</scope>
    <source>
        <strain evidence="3">P69-2</strain>
    </source>
</reference>
<dbReference type="GO" id="GO:0009401">
    <property type="term" value="P:phosphoenolpyruvate-dependent sugar phosphotransferase system"/>
    <property type="evidence" value="ECO:0007669"/>
    <property type="project" value="InterPro"/>
</dbReference>
<evidence type="ECO:0000313" key="4">
    <source>
        <dbReference type="Proteomes" id="UP001180842"/>
    </source>
</evidence>
<dbReference type="InterPro" id="IPR004701">
    <property type="entry name" value="PTS_EIIA_man-typ"/>
</dbReference>
<name>A0AAE4I2Q0_9ENTE</name>
<dbReference type="EMBL" id="JARQAI010000013">
    <property type="protein sequence ID" value="MDT2737377.1"/>
    <property type="molecule type" value="Genomic_DNA"/>
</dbReference>
<protein>
    <submittedName>
        <fullName evidence="3">PTS fructose transporter subunit IIA</fullName>
    </submittedName>
</protein>
<dbReference type="GO" id="GO:0016020">
    <property type="term" value="C:membrane"/>
    <property type="evidence" value="ECO:0007669"/>
    <property type="project" value="InterPro"/>
</dbReference>
<proteinExistence type="predicted"/>
<dbReference type="Proteomes" id="UP001180842">
    <property type="component" value="Unassembled WGS sequence"/>
</dbReference>
<sequence>MKYLLLVSHGKLADGLADALKMLVGPKEEVLSCGLQDGQSVDEFAENFSVLINDIPENSEVVLLGDIIGGSPLTTAMTLLTEKGLAEKLSVIGGMNLPLAVTTALMKDSLTREELVRQVTSEAKEALKEFQLVKEDLEDEI</sequence>
<gene>
    <name evidence="3" type="ORF">P7H00_09580</name>
</gene>
<feature type="domain" description="PTS EIIA type-4" evidence="2">
    <location>
        <begin position="1"/>
        <end position="127"/>
    </location>
</feature>
<dbReference type="PANTHER" id="PTHR33799">
    <property type="entry name" value="PTS PERMEASE-RELATED-RELATED"/>
    <property type="match status" value="1"/>
</dbReference>
<dbReference type="SUPFAM" id="SSF53062">
    <property type="entry name" value="PTS system fructose IIA component-like"/>
    <property type="match status" value="1"/>
</dbReference>
<evidence type="ECO:0000259" key="2">
    <source>
        <dbReference type="PROSITE" id="PS51096"/>
    </source>
</evidence>
<dbReference type="PROSITE" id="PS51096">
    <property type="entry name" value="PTS_EIIA_TYPE_4"/>
    <property type="match status" value="1"/>
</dbReference>
<dbReference type="GO" id="GO:0016740">
    <property type="term" value="F:transferase activity"/>
    <property type="evidence" value="ECO:0007669"/>
    <property type="project" value="UniProtKB-KW"/>
</dbReference>
<dbReference type="Pfam" id="PF03610">
    <property type="entry name" value="EIIA-man"/>
    <property type="match status" value="1"/>
</dbReference>
<dbReference type="Gene3D" id="3.40.50.510">
    <property type="entry name" value="Phosphotransferase system, mannose-type IIA component"/>
    <property type="match status" value="1"/>
</dbReference>
<evidence type="ECO:0000256" key="1">
    <source>
        <dbReference type="ARBA" id="ARBA00022679"/>
    </source>
</evidence>
<comment type="caution">
    <text evidence="3">The sequence shown here is derived from an EMBL/GenBank/DDBJ whole genome shotgun (WGS) entry which is preliminary data.</text>
</comment>
<evidence type="ECO:0000313" key="3">
    <source>
        <dbReference type="EMBL" id="MDT2737377.1"/>
    </source>
</evidence>